<dbReference type="GO" id="GO:0046689">
    <property type="term" value="P:response to mercury ion"/>
    <property type="evidence" value="ECO:0007669"/>
    <property type="project" value="UniProtKB-KW"/>
</dbReference>
<dbReference type="KEGG" id="sace:GIY23_03325"/>
<organism evidence="10 11">
    <name type="scientific">Allosaccharopolyspora coralli</name>
    <dbReference type="NCBI Taxonomy" id="2665642"/>
    <lineage>
        <taxon>Bacteria</taxon>
        <taxon>Bacillati</taxon>
        <taxon>Actinomycetota</taxon>
        <taxon>Actinomycetes</taxon>
        <taxon>Pseudonocardiales</taxon>
        <taxon>Pseudonocardiaceae</taxon>
        <taxon>Allosaccharopolyspora</taxon>
    </lineage>
</organism>
<dbReference type="InterPro" id="IPR047057">
    <property type="entry name" value="MerR_fam"/>
</dbReference>
<keyword evidence="6" id="KW-0804">Transcription</keyword>
<evidence type="ECO:0000256" key="3">
    <source>
        <dbReference type="ARBA" id="ARBA00022914"/>
    </source>
</evidence>
<dbReference type="SMART" id="SM00422">
    <property type="entry name" value="HTH_MERR"/>
    <property type="match status" value="1"/>
</dbReference>
<evidence type="ECO:0000313" key="11">
    <source>
        <dbReference type="Proteomes" id="UP000371041"/>
    </source>
</evidence>
<dbReference type="AlphaFoldDB" id="A0A5Q3Q4E8"/>
<dbReference type="PROSITE" id="PS00552">
    <property type="entry name" value="HTH_MERR_1"/>
    <property type="match status" value="1"/>
</dbReference>
<dbReference type="CDD" id="cd04783">
    <property type="entry name" value="HTH_MerR1"/>
    <property type="match status" value="1"/>
</dbReference>
<keyword evidence="8" id="KW-0175">Coiled coil</keyword>
<dbReference type="Proteomes" id="UP000371041">
    <property type="component" value="Chromosome"/>
</dbReference>
<dbReference type="PROSITE" id="PS50937">
    <property type="entry name" value="HTH_MERR_2"/>
    <property type="match status" value="1"/>
</dbReference>
<protein>
    <recommendedName>
        <fullName evidence="1">Mercuric resistance operon regulatory protein</fullName>
    </recommendedName>
</protein>
<comment type="function">
    <text evidence="7">Mediates the mercuric-dependent induction of mercury resistance operon. In the absence of mercury MerR represses transcription by binding tightly to the mer operator region; when mercury is present the dimeric complex binds a single ion and becomes a potent transcriptional activator, while remaining bound to the mer site.</text>
</comment>
<dbReference type="Gene3D" id="1.10.1660.10">
    <property type="match status" value="1"/>
</dbReference>
<evidence type="ECO:0000256" key="6">
    <source>
        <dbReference type="ARBA" id="ARBA00023163"/>
    </source>
</evidence>
<dbReference type="GO" id="GO:0003700">
    <property type="term" value="F:DNA-binding transcription factor activity"/>
    <property type="evidence" value="ECO:0007669"/>
    <property type="project" value="InterPro"/>
</dbReference>
<evidence type="ECO:0000256" key="4">
    <source>
        <dbReference type="ARBA" id="ARBA00023015"/>
    </source>
</evidence>
<evidence type="ECO:0000259" key="9">
    <source>
        <dbReference type="PROSITE" id="PS50937"/>
    </source>
</evidence>
<reference evidence="11" key="1">
    <citation type="submission" date="2019-11" db="EMBL/GenBank/DDBJ databases">
        <title>The complete genome sequence of Saccharopolyspora sp. E2A.</title>
        <authorList>
            <person name="Zhang G."/>
        </authorList>
    </citation>
    <scope>NUCLEOTIDE SEQUENCE [LARGE SCALE GENOMIC DNA]</scope>
    <source>
        <strain evidence="11">E2A</strain>
    </source>
</reference>
<proteinExistence type="predicted"/>
<evidence type="ECO:0000256" key="5">
    <source>
        <dbReference type="ARBA" id="ARBA00023125"/>
    </source>
</evidence>
<keyword evidence="5 10" id="KW-0238">DNA-binding</keyword>
<dbReference type="GO" id="GO:0003677">
    <property type="term" value="F:DNA binding"/>
    <property type="evidence" value="ECO:0007669"/>
    <property type="project" value="UniProtKB-KW"/>
</dbReference>
<dbReference type="EMBL" id="CP045929">
    <property type="protein sequence ID" value="QGK68710.1"/>
    <property type="molecule type" value="Genomic_DNA"/>
</dbReference>
<accession>A0A5Q3Q4E8</accession>
<feature type="domain" description="HTH merR-type" evidence="9">
    <location>
        <begin position="1"/>
        <end position="69"/>
    </location>
</feature>
<feature type="coiled-coil region" evidence="8">
    <location>
        <begin position="81"/>
        <end position="108"/>
    </location>
</feature>
<dbReference type="PANTHER" id="PTHR30204">
    <property type="entry name" value="REDOX-CYCLING DRUG-SENSING TRANSCRIPTIONAL ACTIVATOR SOXR"/>
    <property type="match status" value="1"/>
</dbReference>
<dbReference type="PRINTS" id="PR00040">
    <property type="entry name" value="HTHMERR"/>
</dbReference>
<sequence length="143" mass="16099">MRTGEVAGQAGVNIQTLRYYERRGLLPEPPRRESGYRSYGRDAVDVVRFIKRAQQLGFSLDEVDGLFGLMVGGPDDCAQVEQLALARLAELEDRIADLRAMRDSLEQLVATCHLPRAERHCPLLRALGCDPDRHDTHEGDELR</sequence>
<dbReference type="PANTHER" id="PTHR30204:SF94">
    <property type="entry name" value="HEAVY METAL-DEPENDENT TRANSCRIPTIONAL REGULATOR HI_0293-RELATED"/>
    <property type="match status" value="1"/>
</dbReference>
<name>A0A5Q3Q4E8_9PSEU</name>
<keyword evidence="3" id="KW-0476">Mercury</keyword>
<dbReference type="InterPro" id="IPR009061">
    <property type="entry name" value="DNA-bd_dom_put_sf"/>
</dbReference>
<dbReference type="Pfam" id="PF13411">
    <property type="entry name" value="MerR_1"/>
    <property type="match status" value="1"/>
</dbReference>
<evidence type="ECO:0000256" key="1">
    <source>
        <dbReference type="ARBA" id="ARBA00017146"/>
    </source>
</evidence>
<dbReference type="InterPro" id="IPR011794">
    <property type="entry name" value="MerR"/>
</dbReference>
<dbReference type="GO" id="GO:0045340">
    <property type="term" value="F:mercury ion binding"/>
    <property type="evidence" value="ECO:0007669"/>
    <property type="project" value="InterPro"/>
</dbReference>
<dbReference type="InterPro" id="IPR000551">
    <property type="entry name" value="MerR-type_HTH_dom"/>
</dbReference>
<keyword evidence="4" id="KW-0805">Transcription regulation</keyword>
<evidence type="ECO:0000256" key="2">
    <source>
        <dbReference type="ARBA" id="ARBA00022466"/>
    </source>
</evidence>
<evidence type="ECO:0000256" key="8">
    <source>
        <dbReference type="SAM" id="Coils"/>
    </source>
</evidence>
<evidence type="ECO:0000313" key="10">
    <source>
        <dbReference type="EMBL" id="QGK68710.1"/>
    </source>
</evidence>
<keyword evidence="11" id="KW-1185">Reference proteome</keyword>
<dbReference type="RefSeq" id="WP_154075315.1">
    <property type="nucleotide sequence ID" value="NZ_CP045929.1"/>
</dbReference>
<dbReference type="SUPFAM" id="SSF46955">
    <property type="entry name" value="Putative DNA-binding domain"/>
    <property type="match status" value="1"/>
</dbReference>
<keyword evidence="2" id="KW-0475">Mercuric resistance</keyword>
<gene>
    <name evidence="10" type="ORF">GIY23_03325</name>
</gene>
<evidence type="ECO:0000256" key="7">
    <source>
        <dbReference type="ARBA" id="ARBA00024874"/>
    </source>
</evidence>